<keyword evidence="3 12" id="KW-0812">Transmembrane</keyword>
<dbReference type="Pfam" id="PF10613">
    <property type="entry name" value="Lig_chan-Glu_bd"/>
    <property type="match status" value="1"/>
</dbReference>
<evidence type="ECO:0000256" key="9">
    <source>
        <dbReference type="ARBA" id="ARBA00023286"/>
    </source>
</evidence>
<evidence type="ECO:0000259" key="14">
    <source>
        <dbReference type="SMART" id="SM00918"/>
    </source>
</evidence>
<dbReference type="GO" id="GO:0016020">
    <property type="term" value="C:membrane"/>
    <property type="evidence" value="ECO:0007669"/>
    <property type="project" value="UniProtKB-SubCell"/>
</dbReference>
<keyword evidence="8" id="KW-0325">Glycoprotein</keyword>
<evidence type="ECO:0000256" key="4">
    <source>
        <dbReference type="ARBA" id="ARBA00022989"/>
    </source>
</evidence>
<reference evidence="15" key="1">
    <citation type="journal article" date="2023" name="G3 (Bethesda)">
        <title>A reference genome for the long-term kleptoplast-retaining sea slug Elysia crispata morphotype clarki.</title>
        <authorList>
            <person name="Eastman K.E."/>
            <person name="Pendleton A.L."/>
            <person name="Shaikh M.A."/>
            <person name="Suttiyut T."/>
            <person name="Ogas R."/>
            <person name="Tomko P."/>
            <person name="Gavelis G."/>
            <person name="Widhalm J.R."/>
            <person name="Wisecaver J.H."/>
        </authorList>
    </citation>
    <scope>NUCLEOTIDE SEQUENCE</scope>
    <source>
        <strain evidence="15">ECLA1</strain>
    </source>
</reference>
<dbReference type="EMBL" id="JAWDGP010003093">
    <property type="protein sequence ID" value="KAK3777312.1"/>
    <property type="molecule type" value="Genomic_DNA"/>
</dbReference>
<comment type="subcellular location">
    <subcellularLocation>
        <location evidence="1">Membrane</location>
        <topology evidence="1">Multi-pass membrane protein</topology>
    </subcellularLocation>
</comment>
<keyword evidence="2" id="KW-0813">Transport</keyword>
<feature type="region of interest" description="Disordered" evidence="11">
    <location>
        <begin position="715"/>
        <end position="762"/>
    </location>
</feature>
<dbReference type="SMART" id="SM00079">
    <property type="entry name" value="PBPe"/>
    <property type="match status" value="1"/>
</dbReference>
<evidence type="ECO:0000256" key="2">
    <source>
        <dbReference type="ARBA" id="ARBA00022448"/>
    </source>
</evidence>
<evidence type="ECO:0000256" key="12">
    <source>
        <dbReference type="SAM" id="Phobius"/>
    </source>
</evidence>
<protein>
    <submittedName>
        <fullName evidence="15">Uncharacterized protein</fullName>
    </submittedName>
</protein>
<keyword evidence="10" id="KW-0407">Ion channel</keyword>
<dbReference type="InterPro" id="IPR001320">
    <property type="entry name" value="Iontro_rcpt_C"/>
</dbReference>
<evidence type="ECO:0000256" key="6">
    <source>
        <dbReference type="ARBA" id="ARBA00023136"/>
    </source>
</evidence>
<feature type="compositionally biased region" description="Polar residues" evidence="11">
    <location>
        <begin position="70"/>
        <end position="93"/>
    </location>
</feature>
<gene>
    <name evidence="15" type="ORF">RRG08_038460</name>
</gene>
<evidence type="ECO:0000256" key="5">
    <source>
        <dbReference type="ARBA" id="ARBA00023065"/>
    </source>
</evidence>
<accession>A0AAE0ZZ50</accession>
<proteinExistence type="predicted"/>
<comment type="caution">
    <text evidence="15">The sequence shown here is derived from an EMBL/GenBank/DDBJ whole genome shotgun (WGS) entry which is preliminary data.</text>
</comment>
<dbReference type="SMART" id="SM00918">
    <property type="entry name" value="Lig_chan-Glu_bd"/>
    <property type="match status" value="1"/>
</dbReference>
<dbReference type="SUPFAM" id="SSF81324">
    <property type="entry name" value="Voltage-gated potassium channels"/>
    <property type="match status" value="1"/>
</dbReference>
<feature type="transmembrane region" description="Helical" evidence="12">
    <location>
        <begin position="624"/>
        <end position="653"/>
    </location>
</feature>
<evidence type="ECO:0000256" key="11">
    <source>
        <dbReference type="SAM" id="MobiDB-lite"/>
    </source>
</evidence>
<dbReference type="Proteomes" id="UP001283361">
    <property type="component" value="Unassembled WGS sequence"/>
</dbReference>
<feature type="compositionally biased region" description="Polar residues" evidence="11">
    <location>
        <begin position="715"/>
        <end position="749"/>
    </location>
</feature>
<evidence type="ECO:0000256" key="3">
    <source>
        <dbReference type="ARBA" id="ARBA00022692"/>
    </source>
</evidence>
<keyword evidence="6 12" id="KW-0472">Membrane</keyword>
<dbReference type="InterPro" id="IPR019594">
    <property type="entry name" value="Glu/Gly-bd"/>
</dbReference>
<evidence type="ECO:0000256" key="7">
    <source>
        <dbReference type="ARBA" id="ARBA00023170"/>
    </source>
</evidence>
<feature type="transmembrane region" description="Helical" evidence="12">
    <location>
        <begin position="814"/>
        <end position="840"/>
    </location>
</feature>
<dbReference type="PANTHER" id="PTHR18966">
    <property type="entry name" value="IONOTROPIC GLUTAMATE RECEPTOR"/>
    <property type="match status" value="1"/>
</dbReference>
<dbReference type="SUPFAM" id="SSF53850">
    <property type="entry name" value="Periplasmic binding protein-like II"/>
    <property type="match status" value="1"/>
</dbReference>
<feature type="transmembrane region" description="Helical" evidence="12">
    <location>
        <begin position="1023"/>
        <end position="1046"/>
    </location>
</feature>
<feature type="domain" description="Ionotropic glutamate receptor C-terminal" evidence="13">
    <location>
        <begin position="509"/>
        <end position="1008"/>
    </location>
</feature>
<feature type="domain" description="Ionotropic glutamate receptor L-glutamate and glycine-binding" evidence="14">
    <location>
        <begin position="519"/>
        <end position="579"/>
    </location>
</feature>
<evidence type="ECO:0000256" key="10">
    <source>
        <dbReference type="ARBA" id="ARBA00023303"/>
    </source>
</evidence>
<keyword evidence="9" id="KW-1071">Ligand-gated ion channel</keyword>
<keyword evidence="4 12" id="KW-1133">Transmembrane helix</keyword>
<name>A0AAE0ZZ50_9GAST</name>
<keyword evidence="16" id="KW-1185">Reference proteome</keyword>
<evidence type="ECO:0000313" key="16">
    <source>
        <dbReference type="Proteomes" id="UP001283361"/>
    </source>
</evidence>
<keyword evidence="5" id="KW-0406">Ion transport</keyword>
<feature type="region of interest" description="Disordered" evidence="11">
    <location>
        <begin position="53"/>
        <end position="93"/>
    </location>
</feature>
<evidence type="ECO:0000256" key="1">
    <source>
        <dbReference type="ARBA" id="ARBA00004141"/>
    </source>
</evidence>
<sequence length="1078" mass="120185">MRCDFVLINCDLNRSPPPSSTWASGRNFSYLSSLSLWVFRLINCDLKSESPTPTLSFPPDISHPPHSPSRQFPSGFLTQQPCPSEPTNNQQETGCNIFASESPADLGTQHRWFYIISALTVAAISCNGLNHPNVITVIIRPSDEIFTWPEDKNDMARNDYFIVDDDPDQVWNEKKSPVVIVDNNRLLSFYRKVYSKTSSLVLFLDTHHQACPIDLFRERILGYVTTAHFRLIRSCPDLSDVTSAAALSVVVWSFDLSTFMSQFLLSWTDVTSQPSFALLFDKSGREHFLDGNSSLAGEKFVYESTFSVYNCSDPELVVKTAAKTDIRDIVMIGTSRCVSDMIKAVSQLRLPSTRFRWLLYPTDAPPGPNLQLCAGIERFCDQIKPLALVERGKPQDRPTDLEDKLVSFSDRALDLFSEALLTQDGALHCSLNCSKDCFRCQKLFQEGMKQIKGQNYELFPITADAERRNIIFDMYRLGSNGNTQVGNWSAKNGLSLRQQAYPQTFTDTRLTVVVVVEPPFVFRNNTDPDSITYYGYSVDVLREIAIKVGFEYNFAECSPGGYGFLEDSEWTGCIGNVVRGEADVILGALTVTVERDKVMDFTLPYYDFAGIQIMMKREDSSTKLYYYASVFTTPAWLSIFGVLGVTSILLWAFERITQSNRKQESTMVSKESYTNTVALSIISSEELNAGTLNSNENPGTDQTKLDTDSAEKILTSLNDSNGNNEVTINGYNDNDGSTLDPNTLSLSEGNKNNNNTPPNPIQEVMPAEVEGQRASSSENKERSVYSLGDSLWFVVGALTMAGGGDPPRSLAGRVLVAGFWFFTVIIMSTFTANLAAFLTVSRLGTSVSSLEDLAGQKEINYSAVRNSSVMEYFKRMATIENNFYEDWKSMSLRERSDQESSAVWDYPLGNKYNAIWKAIQRNGLINSNEQGLDRVKAGGFALITESPVIRYYTGLHCDLQAVGEQFSTRPYAIGLKENFPYTGEFSQAILDLQKDRVLGNLQFKWWSDNSECGSDDSNAGLGLYLLSGTFIVAGVGLALGILTLGLEHVIVKVRALKVKKFASMRLERAALRADRKGK</sequence>
<dbReference type="GO" id="GO:0015276">
    <property type="term" value="F:ligand-gated monoatomic ion channel activity"/>
    <property type="evidence" value="ECO:0007669"/>
    <property type="project" value="InterPro"/>
</dbReference>
<dbReference type="Gene3D" id="1.10.287.70">
    <property type="match status" value="1"/>
</dbReference>
<dbReference type="AlphaFoldDB" id="A0AAE0ZZ50"/>
<dbReference type="Gene3D" id="3.40.190.10">
    <property type="entry name" value="Periplasmic binding protein-like II"/>
    <property type="match status" value="2"/>
</dbReference>
<keyword evidence="7" id="KW-0675">Receptor</keyword>
<organism evidence="15 16">
    <name type="scientific">Elysia crispata</name>
    <name type="common">lettuce slug</name>
    <dbReference type="NCBI Taxonomy" id="231223"/>
    <lineage>
        <taxon>Eukaryota</taxon>
        <taxon>Metazoa</taxon>
        <taxon>Spiralia</taxon>
        <taxon>Lophotrochozoa</taxon>
        <taxon>Mollusca</taxon>
        <taxon>Gastropoda</taxon>
        <taxon>Heterobranchia</taxon>
        <taxon>Euthyneura</taxon>
        <taxon>Panpulmonata</taxon>
        <taxon>Sacoglossa</taxon>
        <taxon>Placobranchoidea</taxon>
        <taxon>Plakobranchidae</taxon>
        <taxon>Elysia</taxon>
    </lineage>
</organism>
<dbReference type="Pfam" id="PF00060">
    <property type="entry name" value="Lig_chan"/>
    <property type="match status" value="1"/>
</dbReference>
<evidence type="ECO:0000256" key="8">
    <source>
        <dbReference type="ARBA" id="ARBA00023180"/>
    </source>
</evidence>
<dbReference type="FunFam" id="3.40.190.10:FF:000024">
    <property type="entry name" value="Glutamate receptor, ionotropic, delta 1"/>
    <property type="match status" value="1"/>
</dbReference>
<evidence type="ECO:0000259" key="13">
    <source>
        <dbReference type="SMART" id="SM00079"/>
    </source>
</evidence>
<evidence type="ECO:0000313" key="15">
    <source>
        <dbReference type="EMBL" id="KAK3777312.1"/>
    </source>
</evidence>
<dbReference type="InterPro" id="IPR015683">
    <property type="entry name" value="Ionotropic_Glu_rcpt"/>
</dbReference>